<keyword evidence="1" id="KW-0812">Transmembrane</keyword>
<protein>
    <submittedName>
        <fullName evidence="2">S26 family signal peptidase</fullName>
    </submittedName>
</protein>
<keyword evidence="1" id="KW-1133">Transmembrane helix</keyword>
<feature type="transmembrane region" description="Helical" evidence="1">
    <location>
        <begin position="266"/>
        <end position="286"/>
    </location>
</feature>
<keyword evidence="1" id="KW-0472">Membrane</keyword>
<accession>A0A850DXC4</accession>
<dbReference type="RefSeq" id="WP_175326790.1">
    <property type="nucleotide sequence ID" value="NZ_BAAAWP010000001.1"/>
</dbReference>
<name>A0A850DXC4_9MICO</name>
<comment type="caution">
    <text evidence="2">The sequence shown here is derived from an EMBL/GenBank/DDBJ whole genome shotgun (WGS) entry which is preliminary data.</text>
</comment>
<gene>
    <name evidence="2" type="ORF">HP467_15930</name>
</gene>
<evidence type="ECO:0000313" key="3">
    <source>
        <dbReference type="Proteomes" id="UP000539146"/>
    </source>
</evidence>
<dbReference type="AlphaFoldDB" id="A0A850DXC4"/>
<dbReference type="EMBL" id="JABMCG010000126">
    <property type="protein sequence ID" value="NUU29581.1"/>
    <property type="molecule type" value="Genomic_DNA"/>
</dbReference>
<evidence type="ECO:0000256" key="1">
    <source>
        <dbReference type="SAM" id="Phobius"/>
    </source>
</evidence>
<evidence type="ECO:0000313" key="2">
    <source>
        <dbReference type="EMBL" id="NUU29581.1"/>
    </source>
</evidence>
<dbReference type="GO" id="GO:0004252">
    <property type="term" value="F:serine-type endopeptidase activity"/>
    <property type="evidence" value="ECO:0007669"/>
    <property type="project" value="InterPro"/>
</dbReference>
<dbReference type="CDD" id="cd06530">
    <property type="entry name" value="S26_SPase_I"/>
    <property type="match status" value="1"/>
</dbReference>
<organism evidence="2 3">
    <name type="scientific">Curtobacterium citreum</name>
    <dbReference type="NCBI Taxonomy" id="2036"/>
    <lineage>
        <taxon>Bacteria</taxon>
        <taxon>Bacillati</taxon>
        <taxon>Actinomycetota</taxon>
        <taxon>Actinomycetes</taxon>
        <taxon>Micrococcales</taxon>
        <taxon>Microbacteriaceae</taxon>
        <taxon>Curtobacterium</taxon>
    </lineage>
</organism>
<dbReference type="InterPro" id="IPR019533">
    <property type="entry name" value="Peptidase_S26"/>
</dbReference>
<sequence length="294" mass="30873">MSQTAALPLSGTLDRPFLRGRQTSRSETVAAWTVAVVAALLLGAAVLFLAAGGRWFVVETPSMGEAAPVGTLVLDLPVDVSTLRVGDVVSFETAANRGVVYTHRIIAIDADGGLHTRGDINGATDPWTLRQADVIGTPALLVPHLGWLFRAAPILLIGTLLVWTVTSVFTDRVTRSSLRIAGGALTASYAAFVLKPFVNVTTITNTSSPTGVEATIVSSGVFPVRVEAHGGNTLHLVDGQVGRVVIHELTENGHYQMTSNIDLDPVGWAALIAVCLVPLVLCLAVGRVETVRAS</sequence>
<feature type="transmembrane region" description="Helical" evidence="1">
    <location>
        <begin position="147"/>
        <end position="166"/>
    </location>
</feature>
<feature type="transmembrane region" description="Helical" evidence="1">
    <location>
        <begin position="29"/>
        <end position="51"/>
    </location>
</feature>
<feature type="transmembrane region" description="Helical" evidence="1">
    <location>
        <begin position="178"/>
        <end position="198"/>
    </location>
</feature>
<dbReference type="Proteomes" id="UP000539146">
    <property type="component" value="Unassembled WGS sequence"/>
</dbReference>
<dbReference type="GO" id="GO:0006465">
    <property type="term" value="P:signal peptide processing"/>
    <property type="evidence" value="ECO:0007669"/>
    <property type="project" value="InterPro"/>
</dbReference>
<reference evidence="2 3" key="1">
    <citation type="submission" date="2020-05" db="EMBL/GenBank/DDBJ databases">
        <title>Genome Sequencing of Type Strains.</title>
        <authorList>
            <person name="Lemaire J.F."/>
            <person name="Inderbitzin P."/>
            <person name="Gregorio O.A."/>
            <person name="Collins S.B."/>
            <person name="Wespe N."/>
            <person name="Knight-Connoni V."/>
        </authorList>
    </citation>
    <scope>NUCLEOTIDE SEQUENCE [LARGE SCALE GENOMIC DNA]</scope>
    <source>
        <strain evidence="2 3">DSM 20512</strain>
    </source>
</reference>
<proteinExistence type="predicted"/>